<accession>A0A9P8TJX1</accession>
<feature type="transmembrane region" description="Helical" evidence="8">
    <location>
        <begin position="98"/>
        <end position="118"/>
    </location>
</feature>
<evidence type="ECO:0000256" key="1">
    <source>
        <dbReference type="ARBA" id="ARBA00004477"/>
    </source>
</evidence>
<keyword evidence="7 8" id="KW-0472">Membrane</keyword>
<dbReference type="InterPro" id="IPR019388">
    <property type="entry name" value="FIT"/>
</dbReference>
<dbReference type="OrthoDB" id="5579088at2759"/>
<gene>
    <name evidence="9" type="ORF">WICPIJ_006773</name>
</gene>
<feature type="transmembrane region" description="Helical" evidence="8">
    <location>
        <begin position="261"/>
        <end position="278"/>
    </location>
</feature>
<feature type="transmembrane region" description="Helical" evidence="8">
    <location>
        <begin position="228"/>
        <end position="254"/>
    </location>
</feature>
<feature type="transmembrane region" description="Helical" evidence="8">
    <location>
        <begin position="21"/>
        <end position="39"/>
    </location>
</feature>
<comment type="subcellular location">
    <subcellularLocation>
        <location evidence="1">Endoplasmic reticulum membrane</location>
        <topology evidence="1">Multi-pass membrane protein</topology>
    </subcellularLocation>
</comment>
<name>A0A9P8TJX1_WICPI</name>
<evidence type="ECO:0000313" key="10">
    <source>
        <dbReference type="Proteomes" id="UP000774326"/>
    </source>
</evidence>
<comment type="caution">
    <text evidence="9">The sequence shown here is derived from an EMBL/GenBank/DDBJ whole genome shotgun (WGS) entry which is preliminary data.</text>
</comment>
<sequence>MLEKKVINSRISQFFNQRQFYLIYPVIFLIGVLTTTLFNSTSYSNLIKSSTFNRLLNQIFAYKGSYFFNASLVLIYLTTCYKIGHGFTKITVQFAVKYIINYLLLHALFIIVDNLFIYTGGSCELTSEQLKILSSSTLFAKSCVSLGGDWIDTVTDSFCSISKLRVHDAEVCRGIKGHWVGGFDISGHFLYLVNNCLLLLNEVRVLNYVEVDLENQKTGRDWLTQRDYIFYCNLICLFVVVVWTYLVCITSIFFHSVTEKGLGLVMGYVSSLVIYHVLQKHIA</sequence>
<evidence type="ECO:0000256" key="7">
    <source>
        <dbReference type="ARBA" id="ARBA00023136"/>
    </source>
</evidence>
<keyword evidence="5 8" id="KW-1133">Transmembrane helix</keyword>
<dbReference type="EMBL" id="JAEUBG010003831">
    <property type="protein sequence ID" value="KAH3682263.1"/>
    <property type="molecule type" value="Genomic_DNA"/>
</dbReference>
<keyword evidence="2 8" id="KW-0812">Transmembrane</keyword>
<organism evidence="9 10">
    <name type="scientific">Wickerhamomyces pijperi</name>
    <name type="common">Yeast</name>
    <name type="synonym">Pichia pijperi</name>
    <dbReference type="NCBI Taxonomy" id="599730"/>
    <lineage>
        <taxon>Eukaryota</taxon>
        <taxon>Fungi</taxon>
        <taxon>Dikarya</taxon>
        <taxon>Ascomycota</taxon>
        <taxon>Saccharomycotina</taxon>
        <taxon>Saccharomycetes</taxon>
        <taxon>Phaffomycetales</taxon>
        <taxon>Wickerhamomycetaceae</taxon>
        <taxon>Wickerhamomyces</taxon>
    </lineage>
</organism>
<dbReference type="AlphaFoldDB" id="A0A9P8TJX1"/>
<dbReference type="GO" id="GO:0005789">
    <property type="term" value="C:endoplasmic reticulum membrane"/>
    <property type="evidence" value="ECO:0007669"/>
    <property type="project" value="UniProtKB-SubCell"/>
</dbReference>
<keyword evidence="3" id="KW-0378">Hydrolase</keyword>
<dbReference type="GO" id="GO:0019915">
    <property type="term" value="P:lipid storage"/>
    <property type="evidence" value="ECO:0007669"/>
    <property type="project" value="InterPro"/>
</dbReference>
<evidence type="ECO:0000256" key="2">
    <source>
        <dbReference type="ARBA" id="ARBA00022692"/>
    </source>
</evidence>
<feature type="transmembrane region" description="Helical" evidence="8">
    <location>
        <begin position="59"/>
        <end position="77"/>
    </location>
</feature>
<evidence type="ECO:0000256" key="4">
    <source>
        <dbReference type="ARBA" id="ARBA00022824"/>
    </source>
</evidence>
<evidence type="ECO:0000256" key="3">
    <source>
        <dbReference type="ARBA" id="ARBA00022801"/>
    </source>
</evidence>
<evidence type="ECO:0000256" key="6">
    <source>
        <dbReference type="ARBA" id="ARBA00023098"/>
    </source>
</evidence>
<dbReference type="PANTHER" id="PTHR23129">
    <property type="entry name" value="ACYL-COENZYME A DIPHOSPHATASE FITM2"/>
    <property type="match status" value="1"/>
</dbReference>
<protein>
    <submittedName>
        <fullName evidence="9">Uncharacterized protein</fullName>
    </submittedName>
</protein>
<dbReference type="GO" id="GO:0008654">
    <property type="term" value="P:phospholipid biosynthetic process"/>
    <property type="evidence" value="ECO:0007669"/>
    <property type="project" value="TreeGrafter"/>
</dbReference>
<keyword evidence="6" id="KW-0443">Lipid metabolism</keyword>
<dbReference type="GO" id="GO:0010945">
    <property type="term" value="F:coenzyme A diphosphatase activity"/>
    <property type="evidence" value="ECO:0007669"/>
    <property type="project" value="InterPro"/>
</dbReference>
<keyword evidence="10" id="KW-1185">Reference proteome</keyword>
<evidence type="ECO:0000256" key="5">
    <source>
        <dbReference type="ARBA" id="ARBA00022989"/>
    </source>
</evidence>
<dbReference type="PANTHER" id="PTHR23129:SF0">
    <property type="entry name" value="ACYL-COENZYME A DIPHOSPHATASE FITM2"/>
    <property type="match status" value="1"/>
</dbReference>
<proteinExistence type="predicted"/>
<dbReference type="GO" id="GO:0034389">
    <property type="term" value="P:lipid droplet organization"/>
    <property type="evidence" value="ECO:0007669"/>
    <property type="project" value="TreeGrafter"/>
</dbReference>
<evidence type="ECO:0000313" key="9">
    <source>
        <dbReference type="EMBL" id="KAH3682263.1"/>
    </source>
</evidence>
<dbReference type="Proteomes" id="UP000774326">
    <property type="component" value="Unassembled WGS sequence"/>
</dbReference>
<evidence type="ECO:0000256" key="8">
    <source>
        <dbReference type="SAM" id="Phobius"/>
    </source>
</evidence>
<reference evidence="9" key="1">
    <citation type="journal article" date="2021" name="Open Biol.">
        <title>Shared evolutionary footprints suggest mitochondrial oxidative damage underlies multiple complex I losses in fungi.</title>
        <authorList>
            <person name="Schikora-Tamarit M.A."/>
            <person name="Marcet-Houben M."/>
            <person name="Nosek J."/>
            <person name="Gabaldon T."/>
        </authorList>
    </citation>
    <scope>NUCLEOTIDE SEQUENCE</scope>
    <source>
        <strain evidence="9">CBS2887</strain>
    </source>
</reference>
<reference evidence="9" key="2">
    <citation type="submission" date="2021-01" db="EMBL/GenBank/DDBJ databases">
        <authorList>
            <person name="Schikora-Tamarit M.A."/>
        </authorList>
    </citation>
    <scope>NUCLEOTIDE SEQUENCE</scope>
    <source>
        <strain evidence="9">CBS2887</strain>
    </source>
</reference>
<keyword evidence="4" id="KW-0256">Endoplasmic reticulum</keyword>
<dbReference type="Pfam" id="PF10261">
    <property type="entry name" value="FIT"/>
    <property type="match status" value="1"/>
</dbReference>